<dbReference type="AlphaFoldDB" id="A0A1A8MGU9"/>
<organism evidence="2">
    <name type="scientific">Nothobranchius pienaari</name>
    <dbReference type="NCBI Taxonomy" id="704102"/>
    <lineage>
        <taxon>Eukaryota</taxon>
        <taxon>Metazoa</taxon>
        <taxon>Chordata</taxon>
        <taxon>Craniata</taxon>
        <taxon>Vertebrata</taxon>
        <taxon>Euteleostomi</taxon>
        <taxon>Actinopterygii</taxon>
        <taxon>Neopterygii</taxon>
        <taxon>Teleostei</taxon>
        <taxon>Neoteleostei</taxon>
        <taxon>Acanthomorphata</taxon>
        <taxon>Ovalentaria</taxon>
        <taxon>Atherinomorphae</taxon>
        <taxon>Cyprinodontiformes</taxon>
        <taxon>Nothobranchiidae</taxon>
        <taxon>Nothobranchius</taxon>
    </lineage>
</organism>
<feature type="region of interest" description="Disordered" evidence="1">
    <location>
        <begin position="29"/>
        <end position="101"/>
    </location>
</feature>
<feature type="non-terminal residue" evidence="2">
    <location>
        <position position="1"/>
    </location>
</feature>
<dbReference type="Gene3D" id="3.40.50.12690">
    <property type="match status" value="1"/>
</dbReference>
<protein>
    <submittedName>
        <fullName evidence="2">Uncharacterized protein</fullName>
    </submittedName>
</protein>
<dbReference type="EMBL" id="HAEF01014843">
    <property type="protein sequence ID" value="SBR56002.1"/>
    <property type="molecule type" value="Transcribed_RNA"/>
</dbReference>
<evidence type="ECO:0000256" key="1">
    <source>
        <dbReference type="SAM" id="MobiDB-lite"/>
    </source>
</evidence>
<evidence type="ECO:0000313" key="2">
    <source>
        <dbReference type="EMBL" id="SBR56002.1"/>
    </source>
</evidence>
<accession>A0A1A8MGU9</accession>
<gene>
    <name evidence="2" type="primary">Nfu_g_1_024638</name>
</gene>
<proteinExistence type="predicted"/>
<feature type="compositionally biased region" description="Polar residues" evidence="1">
    <location>
        <begin position="64"/>
        <end position="97"/>
    </location>
</feature>
<name>A0A1A8MGU9_9TELE</name>
<sequence>SHPPHLTWNNQLIPPGALLLLNHLMTSSRSLREKQPPQSLPPRPQPLMPNAKFWTAEPPALGQEVSSSTVNPPVPRTTGTQTQNPPLLHGNTNQESSTPRPLFPPTTLLVGDSMIRNVYFFNVMTRCFPSATIPALLDELPGLLYSIPASVKRVIIHVESNEVTRRESVITQQHVNHL</sequence>
<feature type="compositionally biased region" description="Pro residues" evidence="1">
    <location>
        <begin position="38"/>
        <end position="47"/>
    </location>
</feature>
<feature type="non-terminal residue" evidence="2">
    <location>
        <position position="178"/>
    </location>
</feature>
<reference evidence="2" key="2">
    <citation type="submission" date="2016-06" db="EMBL/GenBank/DDBJ databases">
        <title>The genome of a short-lived fish provides insights into sex chromosome evolution and the genetic control of aging.</title>
        <authorList>
            <person name="Reichwald K."/>
            <person name="Felder M."/>
            <person name="Petzold A."/>
            <person name="Koch P."/>
            <person name="Groth M."/>
            <person name="Platzer M."/>
        </authorList>
    </citation>
    <scope>NUCLEOTIDE SEQUENCE</scope>
    <source>
        <tissue evidence="2">Brain</tissue>
    </source>
</reference>
<reference evidence="2" key="1">
    <citation type="submission" date="2016-05" db="EMBL/GenBank/DDBJ databases">
        <authorList>
            <person name="Lavstsen T."/>
            <person name="Jespersen J.S."/>
        </authorList>
    </citation>
    <scope>NUCLEOTIDE SEQUENCE</scope>
    <source>
        <tissue evidence="2">Brain</tissue>
    </source>
</reference>